<reference evidence="12" key="1">
    <citation type="submission" date="2020-06" db="EMBL/GenBank/DDBJ databases">
        <authorList>
            <person name="Li T."/>
            <person name="Hu X."/>
            <person name="Zhang T."/>
            <person name="Song X."/>
            <person name="Zhang H."/>
            <person name="Dai N."/>
            <person name="Sheng W."/>
            <person name="Hou X."/>
            <person name="Wei L."/>
        </authorList>
    </citation>
    <scope>NUCLEOTIDE SEQUENCE</scope>
    <source>
        <strain evidence="12">KEN8</strain>
        <tissue evidence="12">Leaf</tissue>
    </source>
</reference>
<evidence type="ECO:0000259" key="10">
    <source>
        <dbReference type="PROSITE" id="PS51388"/>
    </source>
</evidence>
<dbReference type="InterPro" id="IPR001401">
    <property type="entry name" value="Dynamin_GTPase"/>
</dbReference>
<keyword evidence="3" id="KW-0493">Microtubule</keyword>
<evidence type="ECO:0000256" key="5">
    <source>
        <dbReference type="ARBA" id="ARBA00022801"/>
    </source>
</evidence>
<comment type="subcellular location">
    <subcellularLocation>
        <location evidence="1">Cytoplasm</location>
        <location evidence="1">Cytoskeleton</location>
    </subcellularLocation>
</comment>
<evidence type="ECO:0000256" key="3">
    <source>
        <dbReference type="ARBA" id="ARBA00022701"/>
    </source>
</evidence>
<keyword evidence="8" id="KW-0206">Cytoskeleton</keyword>
<keyword evidence="7" id="KW-0505">Motor protein</keyword>
<comment type="caution">
    <text evidence="12">The sequence shown here is derived from an EMBL/GenBank/DDBJ whole genome shotgun (WGS) entry which is preliminary data.</text>
</comment>
<feature type="domain" description="GED" evidence="10">
    <location>
        <begin position="550"/>
        <end position="641"/>
    </location>
</feature>
<name>A0AAW2QZJ8_9LAMI</name>
<dbReference type="CDD" id="cd08771">
    <property type="entry name" value="DLP_1"/>
    <property type="match status" value="1"/>
</dbReference>
<dbReference type="AlphaFoldDB" id="A0AAW2QZJ8"/>
<sequence>MATMESLIGLVNRIQRACTVLGDHGGEGMSLWEALPSVAVVGGQSSGKSSVLESVVGRDFLPRGSGIVTRRPLVLQLHKTEGQSEYAEFLHAPKKRFADFAAVRQEIADETDRITGKSKQISNIPIHLSIYSPNVVNLTLIDLPGLTKVAVEGQPESIVEDIEMMVRSYVEKPNCIILAISPANQDIATSDAIKLAREVDPSGERTFGVLTKLDLMDKGTNALDVLEGRAYRLLHPWVGIVNRSQADINKNVNMMHARQKEREYFESSPEYGHLAHKMGAEFLAKLLSQHLEKVIRQRIPSIIALINKTIDELNAELDRIGRPIGDDGAQLYTILEMCRAFDRVFKEHLDGGRPGGDRIYGVFDHQLPAALKKLPFDRHLSQNNVRKVISEADGYQPHLIAPEQGYRRLIDGSLGYFKGPAEASVDANEIFFGSMKTCEFAMAGKTTVLKFNALFRYFILKELVRKSIAATEELKRFPTLQSDIAAAANEALERFRDESRKTVLRLVEMESSYLTVEFFRKINAESEKNQNATGTNASTPNADRYTDNHLRRIGTNVSAYINLVCDTMRNTIPKAVVHCQVREAKRALLNHFYVQIGRREKEQLGKMLDEDPSLMAKRETLAKRLELYKSARDEIDSVAWK</sequence>
<dbReference type="Gene3D" id="3.40.50.300">
    <property type="entry name" value="P-loop containing nucleotide triphosphate hydrolases"/>
    <property type="match status" value="1"/>
</dbReference>
<dbReference type="PROSITE" id="PS00410">
    <property type="entry name" value="G_DYNAMIN_1"/>
    <property type="match status" value="1"/>
</dbReference>
<dbReference type="Pfam" id="PF00350">
    <property type="entry name" value="Dynamin_N"/>
    <property type="match status" value="1"/>
</dbReference>
<keyword evidence="5" id="KW-0378">Hydrolase</keyword>
<dbReference type="InterPro" id="IPR027417">
    <property type="entry name" value="P-loop_NTPase"/>
</dbReference>
<dbReference type="Pfam" id="PF01031">
    <property type="entry name" value="Dynamin_M"/>
    <property type="match status" value="1"/>
</dbReference>
<gene>
    <name evidence="12" type="ORF">Scaly_0957700</name>
</gene>
<dbReference type="PANTHER" id="PTHR11566:SF80">
    <property type="entry name" value="PHRAGMOPLASTIN DRP1C"/>
    <property type="match status" value="1"/>
</dbReference>
<dbReference type="Pfam" id="PF02212">
    <property type="entry name" value="GED"/>
    <property type="match status" value="1"/>
</dbReference>
<dbReference type="InterPro" id="IPR022812">
    <property type="entry name" value="Dynamin"/>
</dbReference>
<dbReference type="PANTHER" id="PTHR11566">
    <property type="entry name" value="DYNAMIN"/>
    <property type="match status" value="1"/>
</dbReference>
<evidence type="ECO:0000313" key="12">
    <source>
        <dbReference type="EMBL" id="KAL0372761.1"/>
    </source>
</evidence>
<evidence type="ECO:0000259" key="11">
    <source>
        <dbReference type="PROSITE" id="PS51718"/>
    </source>
</evidence>
<dbReference type="PRINTS" id="PR00195">
    <property type="entry name" value="DYNAMIN"/>
</dbReference>
<dbReference type="InterPro" id="IPR045063">
    <property type="entry name" value="Dynamin_N"/>
</dbReference>
<protein>
    <submittedName>
        <fullName evidence="12">Dynamin-related protein 1C</fullName>
    </submittedName>
</protein>
<evidence type="ECO:0000256" key="1">
    <source>
        <dbReference type="ARBA" id="ARBA00004245"/>
    </source>
</evidence>
<evidence type="ECO:0000256" key="7">
    <source>
        <dbReference type="ARBA" id="ARBA00023175"/>
    </source>
</evidence>
<evidence type="ECO:0000256" key="6">
    <source>
        <dbReference type="ARBA" id="ARBA00023134"/>
    </source>
</evidence>
<dbReference type="GO" id="GO:0003924">
    <property type="term" value="F:GTPase activity"/>
    <property type="evidence" value="ECO:0007669"/>
    <property type="project" value="InterPro"/>
</dbReference>
<evidence type="ECO:0000256" key="4">
    <source>
        <dbReference type="ARBA" id="ARBA00022741"/>
    </source>
</evidence>
<feature type="domain" description="Dynamin-type G" evidence="11">
    <location>
        <begin position="32"/>
        <end position="300"/>
    </location>
</feature>
<dbReference type="InterPro" id="IPR030381">
    <property type="entry name" value="G_DYNAMIN_dom"/>
</dbReference>
<evidence type="ECO:0000256" key="2">
    <source>
        <dbReference type="ARBA" id="ARBA00022490"/>
    </source>
</evidence>
<dbReference type="SMART" id="SM00302">
    <property type="entry name" value="GED"/>
    <property type="match status" value="1"/>
</dbReference>
<dbReference type="SMART" id="SM00053">
    <property type="entry name" value="DYNc"/>
    <property type="match status" value="1"/>
</dbReference>
<dbReference type="GO" id="GO:0008017">
    <property type="term" value="F:microtubule binding"/>
    <property type="evidence" value="ECO:0007669"/>
    <property type="project" value="TreeGrafter"/>
</dbReference>
<dbReference type="Gene3D" id="1.20.120.1240">
    <property type="entry name" value="Dynamin, middle domain"/>
    <property type="match status" value="1"/>
</dbReference>
<evidence type="ECO:0000256" key="8">
    <source>
        <dbReference type="ARBA" id="ARBA00023212"/>
    </source>
</evidence>
<dbReference type="GO" id="GO:0005874">
    <property type="term" value="C:microtubule"/>
    <property type="evidence" value="ECO:0007669"/>
    <property type="project" value="UniProtKB-KW"/>
</dbReference>
<keyword evidence="2" id="KW-0963">Cytoplasm</keyword>
<dbReference type="InterPro" id="IPR003130">
    <property type="entry name" value="GED"/>
</dbReference>
<reference evidence="12" key="2">
    <citation type="journal article" date="2024" name="Plant">
        <title>Genomic evolution and insights into agronomic trait innovations of Sesamum species.</title>
        <authorList>
            <person name="Miao H."/>
            <person name="Wang L."/>
            <person name="Qu L."/>
            <person name="Liu H."/>
            <person name="Sun Y."/>
            <person name="Le M."/>
            <person name="Wang Q."/>
            <person name="Wei S."/>
            <person name="Zheng Y."/>
            <person name="Lin W."/>
            <person name="Duan Y."/>
            <person name="Cao H."/>
            <person name="Xiong S."/>
            <person name="Wang X."/>
            <person name="Wei L."/>
            <person name="Li C."/>
            <person name="Ma Q."/>
            <person name="Ju M."/>
            <person name="Zhao R."/>
            <person name="Li G."/>
            <person name="Mu C."/>
            <person name="Tian Q."/>
            <person name="Mei H."/>
            <person name="Zhang T."/>
            <person name="Gao T."/>
            <person name="Zhang H."/>
        </authorList>
    </citation>
    <scope>NUCLEOTIDE SEQUENCE</scope>
    <source>
        <strain evidence="12">KEN8</strain>
    </source>
</reference>
<keyword evidence="6 9" id="KW-0342">GTP-binding</keyword>
<proteinExistence type="inferred from homology"/>
<dbReference type="SUPFAM" id="SSF52540">
    <property type="entry name" value="P-loop containing nucleoside triphosphate hydrolases"/>
    <property type="match status" value="1"/>
</dbReference>
<dbReference type="GO" id="GO:0016020">
    <property type="term" value="C:membrane"/>
    <property type="evidence" value="ECO:0007669"/>
    <property type="project" value="TreeGrafter"/>
</dbReference>
<comment type="similarity">
    <text evidence="9">Belongs to the TRAFAC class dynamin-like GTPase superfamily. Dynamin/Fzo/YdjA family.</text>
</comment>
<dbReference type="InterPro" id="IPR019762">
    <property type="entry name" value="Dynamin_GTPase_CS"/>
</dbReference>
<dbReference type="PROSITE" id="PS51718">
    <property type="entry name" value="G_DYNAMIN_2"/>
    <property type="match status" value="1"/>
</dbReference>
<accession>A0AAW2QZJ8</accession>
<keyword evidence="4 9" id="KW-0547">Nucleotide-binding</keyword>
<dbReference type="PROSITE" id="PS51388">
    <property type="entry name" value="GED"/>
    <property type="match status" value="1"/>
</dbReference>
<evidence type="ECO:0000256" key="9">
    <source>
        <dbReference type="RuleBase" id="RU003932"/>
    </source>
</evidence>
<dbReference type="FunFam" id="3.40.50.300:FF:000228">
    <property type="entry name" value="dynamin-related protein 1E"/>
    <property type="match status" value="1"/>
</dbReference>
<dbReference type="EMBL" id="JACGWM010000005">
    <property type="protein sequence ID" value="KAL0372761.1"/>
    <property type="molecule type" value="Genomic_DNA"/>
</dbReference>
<dbReference type="InterPro" id="IPR000375">
    <property type="entry name" value="Dynamin_stalk"/>
</dbReference>
<dbReference type="GO" id="GO:0005525">
    <property type="term" value="F:GTP binding"/>
    <property type="evidence" value="ECO:0007669"/>
    <property type="project" value="UniProtKB-KW"/>
</dbReference>
<dbReference type="InterPro" id="IPR020850">
    <property type="entry name" value="GED_dom"/>
</dbReference>
<organism evidence="12">
    <name type="scientific">Sesamum calycinum</name>
    <dbReference type="NCBI Taxonomy" id="2727403"/>
    <lineage>
        <taxon>Eukaryota</taxon>
        <taxon>Viridiplantae</taxon>
        <taxon>Streptophyta</taxon>
        <taxon>Embryophyta</taxon>
        <taxon>Tracheophyta</taxon>
        <taxon>Spermatophyta</taxon>
        <taxon>Magnoliopsida</taxon>
        <taxon>eudicotyledons</taxon>
        <taxon>Gunneridae</taxon>
        <taxon>Pentapetalae</taxon>
        <taxon>asterids</taxon>
        <taxon>lamiids</taxon>
        <taxon>Lamiales</taxon>
        <taxon>Pedaliaceae</taxon>
        <taxon>Sesamum</taxon>
    </lineage>
</organism>
<dbReference type="GO" id="GO:0005737">
    <property type="term" value="C:cytoplasm"/>
    <property type="evidence" value="ECO:0007669"/>
    <property type="project" value="UniProtKB-ARBA"/>
</dbReference>